<dbReference type="EMBL" id="JABFAI010000124">
    <property type="protein sequence ID" value="KAF4954195.1"/>
    <property type="molecule type" value="Genomic_DNA"/>
</dbReference>
<comment type="caution">
    <text evidence="3">The sequence shown here is derived from an EMBL/GenBank/DDBJ whole genome shotgun (WGS) entry which is preliminary data.</text>
</comment>
<evidence type="ECO:0000256" key="2">
    <source>
        <dbReference type="SAM" id="MobiDB-lite"/>
    </source>
</evidence>
<keyword evidence="1" id="KW-0175">Coiled coil</keyword>
<feature type="region of interest" description="Disordered" evidence="2">
    <location>
        <begin position="1"/>
        <end position="20"/>
    </location>
</feature>
<keyword evidence="4" id="KW-1185">Reference proteome</keyword>
<reference evidence="3" key="2">
    <citation type="submission" date="2020-05" db="EMBL/GenBank/DDBJ databases">
        <authorList>
            <person name="Kim H.-S."/>
            <person name="Proctor R.H."/>
            <person name="Brown D.W."/>
        </authorList>
    </citation>
    <scope>NUCLEOTIDE SEQUENCE</scope>
    <source>
        <strain evidence="3">NRRL 45417</strain>
    </source>
</reference>
<organism evidence="3 4">
    <name type="scientific">Fusarium gaditjirri</name>
    <dbReference type="NCBI Taxonomy" id="282569"/>
    <lineage>
        <taxon>Eukaryota</taxon>
        <taxon>Fungi</taxon>
        <taxon>Dikarya</taxon>
        <taxon>Ascomycota</taxon>
        <taxon>Pezizomycotina</taxon>
        <taxon>Sordariomycetes</taxon>
        <taxon>Hypocreomycetidae</taxon>
        <taxon>Hypocreales</taxon>
        <taxon>Nectriaceae</taxon>
        <taxon>Fusarium</taxon>
        <taxon>Fusarium nisikadoi species complex</taxon>
    </lineage>
</organism>
<gene>
    <name evidence="3" type="ORF">FGADI_5408</name>
</gene>
<name>A0A8H4TA46_9HYPO</name>
<reference evidence="3" key="1">
    <citation type="journal article" date="2020" name="BMC Genomics">
        <title>Correction to: Identification and distribution of gene clusters required for synthesis of sphingolipid metabolism inhibitors in diverse species of the filamentous fungus Fusarium.</title>
        <authorList>
            <person name="Kim H.S."/>
            <person name="Lohmar J.M."/>
            <person name="Busman M."/>
            <person name="Brown D.W."/>
            <person name="Naumann T.A."/>
            <person name="Divon H.H."/>
            <person name="Lysoe E."/>
            <person name="Uhlig S."/>
            <person name="Proctor R.H."/>
        </authorList>
    </citation>
    <scope>NUCLEOTIDE SEQUENCE</scope>
    <source>
        <strain evidence="3">NRRL 45417</strain>
    </source>
</reference>
<dbReference type="Gene3D" id="1.20.5.340">
    <property type="match status" value="1"/>
</dbReference>
<proteinExistence type="predicted"/>
<dbReference type="AlphaFoldDB" id="A0A8H4TA46"/>
<dbReference type="Proteomes" id="UP000604273">
    <property type="component" value="Unassembled WGS sequence"/>
</dbReference>
<protein>
    <submittedName>
        <fullName evidence="3">Uncharacterized protein</fullName>
    </submittedName>
</protein>
<evidence type="ECO:0000256" key="1">
    <source>
        <dbReference type="SAM" id="Coils"/>
    </source>
</evidence>
<evidence type="ECO:0000313" key="4">
    <source>
        <dbReference type="Proteomes" id="UP000604273"/>
    </source>
</evidence>
<sequence>PPPQNALSSRKRPRPDSHPEFLSQFLDKLQKLESKVNDLQADNMKLRADNAQLKDRVARLEKKYEGLEQGESEQAAMIEIQDDINSLDRRVTCIEDARDEEIKDIKEGVFEELANRLIGG</sequence>
<feature type="coiled-coil region" evidence="1">
    <location>
        <begin position="22"/>
        <end position="70"/>
    </location>
</feature>
<evidence type="ECO:0000313" key="3">
    <source>
        <dbReference type="EMBL" id="KAF4954195.1"/>
    </source>
</evidence>
<feature type="non-terminal residue" evidence="3">
    <location>
        <position position="1"/>
    </location>
</feature>
<accession>A0A8H4TA46</accession>